<organism evidence="2 3">
    <name type="scientific">Mycena maculata</name>
    <dbReference type="NCBI Taxonomy" id="230809"/>
    <lineage>
        <taxon>Eukaryota</taxon>
        <taxon>Fungi</taxon>
        <taxon>Dikarya</taxon>
        <taxon>Basidiomycota</taxon>
        <taxon>Agaricomycotina</taxon>
        <taxon>Agaricomycetes</taxon>
        <taxon>Agaricomycetidae</taxon>
        <taxon>Agaricales</taxon>
        <taxon>Marasmiineae</taxon>
        <taxon>Mycenaceae</taxon>
        <taxon>Mycena</taxon>
    </lineage>
</organism>
<protein>
    <submittedName>
        <fullName evidence="2">Uncharacterized protein</fullName>
    </submittedName>
</protein>
<dbReference type="EMBL" id="JARJLG010000011">
    <property type="protein sequence ID" value="KAJ7776793.1"/>
    <property type="molecule type" value="Genomic_DNA"/>
</dbReference>
<name>A0AAD7K6M9_9AGAR</name>
<evidence type="ECO:0000313" key="3">
    <source>
        <dbReference type="Proteomes" id="UP001215280"/>
    </source>
</evidence>
<comment type="caution">
    <text evidence="2">The sequence shown here is derived from an EMBL/GenBank/DDBJ whole genome shotgun (WGS) entry which is preliminary data.</text>
</comment>
<feature type="region of interest" description="Disordered" evidence="1">
    <location>
        <begin position="330"/>
        <end position="363"/>
    </location>
</feature>
<keyword evidence="3" id="KW-1185">Reference proteome</keyword>
<evidence type="ECO:0000313" key="2">
    <source>
        <dbReference type="EMBL" id="KAJ7776793.1"/>
    </source>
</evidence>
<gene>
    <name evidence="2" type="ORF">DFH07DRAFT_766494</name>
</gene>
<accession>A0AAD7K6M9</accession>
<proteinExistence type="predicted"/>
<feature type="compositionally biased region" description="Basic and acidic residues" evidence="1">
    <location>
        <begin position="187"/>
        <end position="201"/>
    </location>
</feature>
<dbReference type="AlphaFoldDB" id="A0AAD7K6M9"/>
<sequence>MRGTRGLLCRTGFGRSSPAWEARDAMICVDGWAWCGVGYETAKGNCGSWRACGWATRGRGQQHLCHRKKNPTLTAAKRAVHGGAEDHPKDDSWRHHDVPHPHEFHRTGARGRGRFGEGTGRMLVEGAIDGLAGRGLELGSKKVDGGSEGGRRRECGVQSTRWGVGGAVGGSGLLLHKGRARLVDVNGNDRRRSDGDDRRGGEYSGGRRYHRYNCGEKEREAMRGDRPGSRLSGSSSVVPYKRLQSGKRRHQLALFFSWTRKRNTLSIIEQSKPFAEETFVRSNAGNGVKQVLRENVSTCTLRMNSCGIEPATVAADDHDEACARRGAIGARGKARAGQDGAGEWEAETKSGERPLCGRVSQIG</sequence>
<dbReference type="Proteomes" id="UP001215280">
    <property type="component" value="Unassembled WGS sequence"/>
</dbReference>
<evidence type="ECO:0000256" key="1">
    <source>
        <dbReference type="SAM" id="MobiDB-lite"/>
    </source>
</evidence>
<reference evidence="2" key="1">
    <citation type="submission" date="2023-03" db="EMBL/GenBank/DDBJ databases">
        <title>Massive genome expansion in bonnet fungi (Mycena s.s.) driven by repeated elements and novel gene families across ecological guilds.</title>
        <authorList>
            <consortium name="Lawrence Berkeley National Laboratory"/>
            <person name="Harder C.B."/>
            <person name="Miyauchi S."/>
            <person name="Viragh M."/>
            <person name="Kuo A."/>
            <person name="Thoen E."/>
            <person name="Andreopoulos B."/>
            <person name="Lu D."/>
            <person name="Skrede I."/>
            <person name="Drula E."/>
            <person name="Henrissat B."/>
            <person name="Morin E."/>
            <person name="Kohler A."/>
            <person name="Barry K."/>
            <person name="LaButti K."/>
            <person name="Morin E."/>
            <person name="Salamov A."/>
            <person name="Lipzen A."/>
            <person name="Mereny Z."/>
            <person name="Hegedus B."/>
            <person name="Baldrian P."/>
            <person name="Stursova M."/>
            <person name="Weitz H."/>
            <person name="Taylor A."/>
            <person name="Grigoriev I.V."/>
            <person name="Nagy L.G."/>
            <person name="Martin F."/>
            <person name="Kauserud H."/>
        </authorList>
    </citation>
    <scope>NUCLEOTIDE SEQUENCE</scope>
    <source>
        <strain evidence="2">CBHHK188m</strain>
    </source>
</reference>
<feature type="compositionally biased region" description="Basic and acidic residues" evidence="1">
    <location>
        <begin position="213"/>
        <end position="228"/>
    </location>
</feature>
<feature type="region of interest" description="Disordered" evidence="1">
    <location>
        <begin position="185"/>
        <end position="237"/>
    </location>
</feature>